<evidence type="ECO:0000313" key="1">
    <source>
        <dbReference type="EMBL" id="RNA21305.1"/>
    </source>
</evidence>
<reference evidence="1 2" key="1">
    <citation type="journal article" date="2018" name="Sci. Rep.">
        <title>Genomic signatures of local adaptation to the degree of environmental predictability in rotifers.</title>
        <authorList>
            <person name="Franch-Gras L."/>
            <person name="Hahn C."/>
            <person name="Garcia-Roger E.M."/>
            <person name="Carmona M.J."/>
            <person name="Serra M."/>
            <person name="Gomez A."/>
        </authorList>
    </citation>
    <scope>NUCLEOTIDE SEQUENCE [LARGE SCALE GENOMIC DNA]</scope>
    <source>
        <strain evidence="1">HYR1</strain>
    </source>
</reference>
<accession>A0A3M7RDD4</accession>
<name>A0A3M7RDD4_BRAPC</name>
<gene>
    <name evidence="1" type="ORF">BpHYR1_037743</name>
</gene>
<dbReference type="EMBL" id="REGN01003696">
    <property type="protein sequence ID" value="RNA21305.1"/>
    <property type="molecule type" value="Genomic_DNA"/>
</dbReference>
<evidence type="ECO:0000313" key="2">
    <source>
        <dbReference type="Proteomes" id="UP000276133"/>
    </source>
</evidence>
<comment type="caution">
    <text evidence="1">The sequence shown here is derived from an EMBL/GenBank/DDBJ whole genome shotgun (WGS) entry which is preliminary data.</text>
</comment>
<dbReference type="Proteomes" id="UP000276133">
    <property type="component" value="Unassembled WGS sequence"/>
</dbReference>
<proteinExistence type="predicted"/>
<protein>
    <submittedName>
        <fullName evidence="1">Uncharacterized protein</fullName>
    </submittedName>
</protein>
<keyword evidence="2" id="KW-1185">Reference proteome</keyword>
<organism evidence="1 2">
    <name type="scientific">Brachionus plicatilis</name>
    <name type="common">Marine rotifer</name>
    <name type="synonym">Brachionus muelleri</name>
    <dbReference type="NCBI Taxonomy" id="10195"/>
    <lineage>
        <taxon>Eukaryota</taxon>
        <taxon>Metazoa</taxon>
        <taxon>Spiralia</taxon>
        <taxon>Gnathifera</taxon>
        <taxon>Rotifera</taxon>
        <taxon>Eurotatoria</taxon>
        <taxon>Monogononta</taxon>
        <taxon>Pseudotrocha</taxon>
        <taxon>Ploima</taxon>
        <taxon>Brachionidae</taxon>
        <taxon>Brachionus</taxon>
    </lineage>
</organism>
<sequence>MIIDMVRTNQLVLALEYTKSFISFQRDTEKDEVENTDLKSWLTFFLELKEKLRFFLSMDPIVLHGLYLASGSKLHRRLQTPHPWGFGVVVVVVVVV</sequence>
<dbReference type="AlphaFoldDB" id="A0A3M7RDD4"/>